<dbReference type="EMBL" id="BTSY01000005">
    <property type="protein sequence ID" value="GMT29594.1"/>
    <property type="molecule type" value="Genomic_DNA"/>
</dbReference>
<accession>A0AAV5WFW6</accession>
<dbReference type="AlphaFoldDB" id="A0AAV5WFW6"/>
<comment type="caution">
    <text evidence="1">The sequence shown here is derived from an EMBL/GenBank/DDBJ whole genome shotgun (WGS) entry which is preliminary data.</text>
</comment>
<dbReference type="Proteomes" id="UP001432322">
    <property type="component" value="Unassembled WGS sequence"/>
</dbReference>
<feature type="non-terminal residue" evidence="1">
    <location>
        <position position="86"/>
    </location>
</feature>
<proteinExistence type="predicted"/>
<feature type="non-terminal residue" evidence="1">
    <location>
        <position position="1"/>
    </location>
</feature>
<reference evidence="1" key="1">
    <citation type="submission" date="2023-10" db="EMBL/GenBank/DDBJ databases">
        <title>Genome assembly of Pristionchus species.</title>
        <authorList>
            <person name="Yoshida K."/>
            <person name="Sommer R.J."/>
        </authorList>
    </citation>
    <scope>NUCLEOTIDE SEQUENCE</scope>
    <source>
        <strain evidence="1">RS5133</strain>
    </source>
</reference>
<evidence type="ECO:0000313" key="1">
    <source>
        <dbReference type="EMBL" id="GMT29594.1"/>
    </source>
</evidence>
<protein>
    <submittedName>
        <fullName evidence="1">Uncharacterized protein</fullName>
    </submittedName>
</protein>
<gene>
    <name evidence="1" type="ORF">PFISCL1PPCAC_20891</name>
</gene>
<evidence type="ECO:0000313" key="2">
    <source>
        <dbReference type="Proteomes" id="UP001432322"/>
    </source>
</evidence>
<sequence length="86" mass="9520">VFTVSLANERGRIQCVANIAIDNSSFSNNCLLIGLGSLRGYHDIWLFNESELMVWRGEERTFVESGFIPTGLGRVMAVSAIRVQGE</sequence>
<organism evidence="1 2">
    <name type="scientific">Pristionchus fissidentatus</name>
    <dbReference type="NCBI Taxonomy" id="1538716"/>
    <lineage>
        <taxon>Eukaryota</taxon>
        <taxon>Metazoa</taxon>
        <taxon>Ecdysozoa</taxon>
        <taxon>Nematoda</taxon>
        <taxon>Chromadorea</taxon>
        <taxon>Rhabditida</taxon>
        <taxon>Rhabditina</taxon>
        <taxon>Diplogasteromorpha</taxon>
        <taxon>Diplogasteroidea</taxon>
        <taxon>Neodiplogasteridae</taxon>
        <taxon>Pristionchus</taxon>
    </lineage>
</organism>
<name>A0AAV5WFW6_9BILA</name>
<keyword evidence="2" id="KW-1185">Reference proteome</keyword>